<keyword evidence="3" id="KW-1185">Reference proteome</keyword>
<comment type="caution">
    <text evidence="2">The sequence shown here is derived from an EMBL/GenBank/DDBJ whole genome shotgun (WGS) entry which is preliminary data.</text>
</comment>
<dbReference type="InterPro" id="IPR036770">
    <property type="entry name" value="Ankyrin_rpt-contain_sf"/>
</dbReference>
<protein>
    <recommendedName>
        <fullName evidence="4">Ankyrin repeat-containing protein</fullName>
    </recommendedName>
</protein>
<evidence type="ECO:0000313" key="2">
    <source>
        <dbReference type="EMBL" id="MDZ5470399.1"/>
    </source>
</evidence>
<evidence type="ECO:0008006" key="4">
    <source>
        <dbReference type="Google" id="ProtNLM"/>
    </source>
</evidence>
<evidence type="ECO:0000313" key="3">
    <source>
        <dbReference type="Proteomes" id="UP001290455"/>
    </source>
</evidence>
<sequence>MNKLLVLFYLIVIGALVGCVSTGTSNPTQLTPEKIIEQKDIKAGIEYIQKQKKIANNQDLLDVYSFMLEEESIEFSEFIATFIVEGLFSPDNSNILSHINLLKQLNNSFGEIESLVKVYDENNKQIQSQQNNLKELKALENSLRDNIPFEENIKLGCCGIYTEYAMQPIQKVSSNQYVIVPARGYDGKKSVLYTNTTELISNNEVIMDILHIGERSFKMENGFNEMLPVLYELTPELREDIRELLKALEDIQTLEASLNYLRNLVESQKKDIKVKTENLVGITTNSKETLKINSNIKVNFEDLEQAVLYDVDVNKVQWYLKTYNDIEKLSKLLRDVTYLSTDRNGYLYNEIGKMLIDKGADPNYIDEQGYSLLSHTVYRQNIILTRQLIEAGADKSFIQSDGKSLIESAEETENEELIQLFQ</sequence>
<dbReference type="PROSITE" id="PS51257">
    <property type="entry name" value="PROKAR_LIPOPROTEIN"/>
    <property type="match status" value="1"/>
</dbReference>
<accession>A0ABU5ITB7</accession>
<proteinExistence type="predicted"/>
<evidence type="ECO:0000256" key="1">
    <source>
        <dbReference type="SAM" id="Coils"/>
    </source>
</evidence>
<feature type="coiled-coil region" evidence="1">
    <location>
        <begin position="112"/>
        <end position="146"/>
    </location>
</feature>
<dbReference type="Gene3D" id="1.25.40.20">
    <property type="entry name" value="Ankyrin repeat-containing domain"/>
    <property type="match status" value="1"/>
</dbReference>
<dbReference type="EMBL" id="JAXOFX010000001">
    <property type="protein sequence ID" value="MDZ5470399.1"/>
    <property type="molecule type" value="Genomic_DNA"/>
</dbReference>
<dbReference type="Proteomes" id="UP001290455">
    <property type="component" value="Unassembled WGS sequence"/>
</dbReference>
<dbReference type="SUPFAM" id="SSF48403">
    <property type="entry name" value="Ankyrin repeat"/>
    <property type="match status" value="1"/>
</dbReference>
<name>A0ABU5ITB7_9BACI</name>
<dbReference type="RefSeq" id="WP_322444702.1">
    <property type="nucleotide sequence ID" value="NZ_JAXOFX010000001.1"/>
</dbReference>
<organism evidence="2 3">
    <name type="scientific">Robertmurraya mangrovi</name>
    <dbReference type="NCBI Taxonomy" id="3098077"/>
    <lineage>
        <taxon>Bacteria</taxon>
        <taxon>Bacillati</taxon>
        <taxon>Bacillota</taxon>
        <taxon>Bacilli</taxon>
        <taxon>Bacillales</taxon>
        <taxon>Bacillaceae</taxon>
        <taxon>Robertmurraya</taxon>
    </lineage>
</organism>
<gene>
    <name evidence="2" type="ORF">SM124_01430</name>
</gene>
<reference evidence="2 3" key="1">
    <citation type="submission" date="2023-11" db="EMBL/GenBank/DDBJ databases">
        <title>Bacillus jintuensis, isolated from a mudflat on the Beibu Gulf coast.</title>
        <authorList>
            <person name="Li M."/>
        </authorList>
    </citation>
    <scope>NUCLEOTIDE SEQUENCE [LARGE SCALE GENOMIC DNA]</scope>
    <source>
        <strain evidence="2 3">31A1R</strain>
    </source>
</reference>
<keyword evidence="1" id="KW-0175">Coiled coil</keyword>